<feature type="transmembrane region" description="Helical" evidence="1">
    <location>
        <begin position="941"/>
        <end position="965"/>
    </location>
</feature>
<evidence type="ECO:0000313" key="3">
    <source>
        <dbReference type="Proteomes" id="UP000290809"/>
    </source>
</evidence>
<keyword evidence="1" id="KW-1133">Transmembrane helix</keyword>
<keyword evidence="3" id="KW-1185">Reference proteome</keyword>
<accession>A0A430QD57</accession>
<proteinExistence type="predicted"/>
<gene>
    <name evidence="2" type="ORF">DC041_0012580</name>
</gene>
<dbReference type="EMBL" id="QMKO01001933">
    <property type="protein sequence ID" value="RTG85650.1"/>
    <property type="molecule type" value="Genomic_DNA"/>
</dbReference>
<comment type="caution">
    <text evidence="2">The sequence shown here is derived from an EMBL/GenBank/DDBJ whole genome shotgun (WGS) entry which is preliminary data.</text>
</comment>
<protein>
    <submittedName>
        <fullName evidence="2">Uncharacterized protein</fullName>
    </submittedName>
</protein>
<sequence>MHCDTQRRICQTCLKQSCFNSKTEMFSETNLKKVQNNLLSNHDEVETNHDLNEEIFYGNLLRVNTIEQNIRQANDPDCCGIKCYSNPSCLDYFGSRCEMYTSRHSNATEICLQESQSYLKDMHCDTQRRICQTCLKQSCFNSKTEMFSETNLKKVQNNLLSNHDEVETNHDLNEEIFYGNLLRVNTIEQNIRQANESQSYLKDMHCDTQRRICQTCLKQSCFNSKTEMFSETNLKKVQNNLLSNHDEVETNHDLNEEIFYGNLLRVNTIEQNIRQANESQSYLKDMHCDTQRRICQTCLKQSCFNSKTEMFSETNLKKVQNNLLSNHDEVETNHDLNEEIFYGNLLRVNTIEQNIRQANDPDCCGIKCYSNPSCLDYFGSRCEMYTSRHSNATEICLQGKTLKFTLNPEFDFTNGTYICHVRHRPPKTIYTIETWLTLEIQGLPKLLWSSPRSKYNIQLMNNGKPSRRKSNKVNYHIQTLEQRFLKHGILLLWNENIYLEHMTSLPIWDDAIVHRSVDKEISLFQLKFLKDFGTEPPPLQRHKEEKYIVVQFSKPFQYSTSNWGNQTCQINISHIHRAQPIYAENTKVSIETTSIPQRTTSNAFLYTLKNSQKRTTIEIKSHNLFSFNLNIDINHSLLYTAACLNGLTFTQSIPNEFNDKINNPSDEKYSTEQIGRLYPEIQVSTQRLETNCDLNSTWRVTITGSTTTHKSTYIHLKLYTESLKSLSNLKKTNSLIPIDPQHILYEKDLILLNDQFDFITNYSNKKKEISFQIQLNIEYIQFPIVSTHLFQSVLLIIHIKDCFTDYLLSTLLNAQNNIPLSKSINANQNNTIMLKESLPNHIDSLSADKMHLPFVITCLIIGLSYIILLTIYTILKICQGSNKFHTNNLIHNSTNYMSNNEAQQKHYSSFSAYSTTLLNNYHRTSSQSQLARLTCPQKVCIMIYLCFRVFYTFLFTISVGLSFILSIETDATVEFTSAVHNNHFITMNSFNNYNGNIGSRLILPSMMNTMTLTTDIGNRWRGAKVWVLEAARMEDFSQTELLRQVILSSAINVVYSDEM</sequence>
<evidence type="ECO:0000313" key="2">
    <source>
        <dbReference type="EMBL" id="RTG85650.1"/>
    </source>
</evidence>
<keyword evidence="1" id="KW-0812">Transmembrane</keyword>
<dbReference type="Proteomes" id="UP000290809">
    <property type="component" value="Unassembled WGS sequence"/>
</dbReference>
<keyword evidence="1" id="KW-0472">Membrane</keyword>
<organism evidence="2 3">
    <name type="scientific">Schistosoma bovis</name>
    <name type="common">Blood fluke</name>
    <dbReference type="NCBI Taxonomy" id="6184"/>
    <lineage>
        <taxon>Eukaryota</taxon>
        <taxon>Metazoa</taxon>
        <taxon>Spiralia</taxon>
        <taxon>Lophotrochozoa</taxon>
        <taxon>Platyhelminthes</taxon>
        <taxon>Trematoda</taxon>
        <taxon>Digenea</taxon>
        <taxon>Strigeidida</taxon>
        <taxon>Schistosomatoidea</taxon>
        <taxon>Schistosomatidae</taxon>
        <taxon>Schistosoma</taxon>
    </lineage>
</organism>
<evidence type="ECO:0000256" key="1">
    <source>
        <dbReference type="SAM" id="Phobius"/>
    </source>
</evidence>
<feature type="transmembrane region" description="Helical" evidence="1">
    <location>
        <begin position="852"/>
        <end position="875"/>
    </location>
</feature>
<dbReference type="AlphaFoldDB" id="A0A430QD57"/>
<name>A0A430QD57_SCHBO</name>
<reference evidence="2 3" key="1">
    <citation type="journal article" date="2019" name="PLoS Pathog.">
        <title>Genome sequence of the bovine parasite Schistosoma bovis Tanzania.</title>
        <authorList>
            <person name="Oey H."/>
            <person name="Zakrzewski M."/>
            <person name="Gobert G."/>
            <person name="Gravermann K."/>
            <person name="Stoye J."/>
            <person name="Jones M."/>
            <person name="Mcmanus D."/>
            <person name="Krause L."/>
        </authorList>
    </citation>
    <scope>NUCLEOTIDE SEQUENCE [LARGE SCALE GENOMIC DNA]</scope>
    <source>
        <strain evidence="2 3">TAN1997</strain>
    </source>
</reference>